<protein>
    <submittedName>
        <fullName evidence="1">Uncharacterized protein</fullName>
    </submittedName>
</protein>
<sequence length="52" mass="5779">MRTESKPSSTAWSLDEKVVCTDASKSHDGQEKLFFRACADDASDFLCEYNSA</sequence>
<dbReference type="Proteomes" id="UP000594263">
    <property type="component" value="Unplaced"/>
</dbReference>
<dbReference type="EnsemblPlants" id="Kaladp0048s0058.1.v1.1">
    <property type="protein sequence ID" value="Kaladp0048s0058.1.v1.1.CDS.1"/>
    <property type="gene ID" value="Kaladp0048s0058.v1.1"/>
</dbReference>
<evidence type="ECO:0000313" key="1">
    <source>
        <dbReference type="EnsemblPlants" id="Kaladp0048s0058.1.v1.1.CDS.1"/>
    </source>
</evidence>
<reference evidence="1" key="1">
    <citation type="submission" date="2021-01" db="UniProtKB">
        <authorList>
            <consortium name="EnsemblPlants"/>
        </authorList>
    </citation>
    <scope>IDENTIFICATION</scope>
</reference>
<dbReference type="AlphaFoldDB" id="A0A7N0TWJ3"/>
<name>A0A7N0TWJ3_KALFE</name>
<organism evidence="1 2">
    <name type="scientific">Kalanchoe fedtschenkoi</name>
    <name type="common">Lavender scallops</name>
    <name type="synonym">South American air plant</name>
    <dbReference type="NCBI Taxonomy" id="63787"/>
    <lineage>
        <taxon>Eukaryota</taxon>
        <taxon>Viridiplantae</taxon>
        <taxon>Streptophyta</taxon>
        <taxon>Embryophyta</taxon>
        <taxon>Tracheophyta</taxon>
        <taxon>Spermatophyta</taxon>
        <taxon>Magnoliopsida</taxon>
        <taxon>eudicotyledons</taxon>
        <taxon>Gunneridae</taxon>
        <taxon>Pentapetalae</taxon>
        <taxon>Saxifragales</taxon>
        <taxon>Crassulaceae</taxon>
        <taxon>Kalanchoe</taxon>
    </lineage>
</organism>
<keyword evidence="2" id="KW-1185">Reference proteome</keyword>
<dbReference type="Gramene" id="Kaladp0048s0058.1.v1.1">
    <property type="protein sequence ID" value="Kaladp0048s0058.1.v1.1.CDS.1"/>
    <property type="gene ID" value="Kaladp0048s0058.v1.1"/>
</dbReference>
<proteinExistence type="predicted"/>
<evidence type="ECO:0000313" key="2">
    <source>
        <dbReference type="Proteomes" id="UP000594263"/>
    </source>
</evidence>
<accession>A0A7N0TWJ3</accession>